<sequence>MRGITKLDRLLWTWKQCGLPQFMPPIKHGQQPDAHNRNNNTSYHNSSYCTSR</sequence>
<dbReference type="EMBL" id="GBRH01191267">
    <property type="protein sequence ID" value="JAE06629.1"/>
    <property type="molecule type" value="Transcribed_RNA"/>
</dbReference>
<evidence type="ECO:0000256" key="1">
    <source>
        <dbReference type="SAM" id="MobiDB-lite"/>
    </source>
</evidence>
<name>A0A0A9F626_ARUDO</name>
<feature type="region of interest" description="Disordered" evidence="1">
    <location>
        <begin position="23"/>
        <end position="52"/>
    </location>
</feature>
<accession>A0A0A9F626</accession>
<organism evidence="2">
    <name type="scientific">Arundo donax</name>
    <name type="common">Giant reed</name>
    <name type="synonym">Donax arundinaceus</name>
    <dbReference type="NCBI Taxonomy" id="35708"/>
    <lineage>
        <taxon>Eukaryota</taxon>
        <taxon>Viridiplantae</taxon>
        <taxon>Streptophyta</taxon>
        <taxon>Embryophyta</taxon>
        <taxon>Tracheophyta</taxon>
        <taxon>Spermatophyta</taxon>
        <taxon>Magnoliopsida</taxon>
        <taxon>Liliopsida</taxon>
        <taxon>Poales</taxon>
        <taxon>Poaceae</taxon>
        <taxon>PACMAD clade</taxon>
        <taxon>Arundinoideae</taxon>
        <taxon>Arundineae</taxon>
        <taxon>Arundo</taxon>
    </lineage>
</organism>
<reference evidence="2" key="1">
    <citation type="submission" date="2014-09" db="EMBL/GenBank/DDBJ databases">
        <authorList>
            <person name="Magalhaes I.L.F."/>
            <person name="Oliveira U."/>
            <person name="Santos F.R."/>
            <person name="Vidigal T.H.D.A."/>
            <person name="Brescovit A.D."/>
            <person name="Santos A.J."/>
        </authorList>
    </citation>
    <scope>NUCLEOTIDE SEQUENCE</scope>
    <source>
        <tissue evidence="2">Shoot tissue taken approximately 20 cm above the soil surface</tissue>
    </source>
</reference>
<proteinExistence type="predicted"/>
<reference evidence="2" key="2">
    <citation type="journal article" date="2015" name="Data Brief">
        <title>Shoot transcriptome of the giant reed, Arundo donax.</title>
        <authorList>
            <person name="Barrero R.A."/>
            <person name="Guerrero F.D."/>
            <person name="Moolhuijzen P."/>
            <person name="Goolsby J.A."/>
            <person name="Tidwell J."/>
            <person name="Bellgard S.E."/>
            <person name="Bellgard M.I."/>
        </authorList>
    </citation>
    <scope>NUCLEOTIDE SEQUENCE</scope>
    <source>
        <tissue evidence="2">Shoot tissue taken approximately 20 cm above the soil surface</tissue>
    </source>
</reference>
<feature type="compositionally biased region" description="Polar residues" evidence="1">
    <location>
        <begin position="37"/>
        <end position="52"/>
    </location>
</feature>
<protein>
    <submittedName>
        <fullName evidence="2">Uncharacterized protein</fullName>
    </submittedName>
</protein>
<evidence type="ECO:0000313" key="2">
    <source>
        <dbReference type="EMBL" id="JAE06629.1"/>
    </source>
</evidence>
<dbReference type="AlphaFoldDB" id="A0A0A9F626"/>